<comment type="similarity">
    <text evidence="1">Belongs to the UDP-glycosyltransferase family.</text>
</comment>
<reference evidence="3 4" key="1">
    <citation type="submission" date="2020-04" db="EMBL/GenBank/DDBJ databases">
        <title>Plant Genome Project.</title>
        <authorList>
            <person name="Zhang R.-G."/>
        </authorList>
    </citation>
    <scope>NUCLEOTIDE SEQUENCE [LARGE SCALE GENOMIC DNA]</scope>
    <source>
        <strain evidence="3">YNK0</strain>
        <tissue evidence="3">Leaf</tissue>
    </source>
</reference>
<dbReference type="OMA" id="STWRAKM"/>
<dbReference type="InterPro" id="IPR002213">
    <property type="entry name" value="UDP_glucos_trans"/>
</dbReference>
<dbReference type="PANTHER" id="PTHR11926:SF1553">
    <property type="entry name" value="GLYCOSYLTRANSFERASE"/>
    <property type="match status" value="1"/>
</dbReference>
<dbReference type="EMBL" id="JABCRI010000020">
    <property type="protein sequence ID" value="KAF8388633.1"/>
    <property type="molecule type" value="Genomic_DNA"/>
</dbReference>
<name>A0A835D309_TETSI</name>
<dbReference type="AlphaFoldDB" id="A0A835D309"/>
<dbReference type="GO" id="GO:0080044">
    <property type="term" value="F:quercetin 7-O-glucosyltransferase activity"/>
    <property type="evidence" value="ECO:0007669"/>
    <property type="project" value="TreeGrafter"/>
</dbReference>
<evidence type="ECO:0000313" key="4">
    <source>
        <dbReference type="Proteomes" id="UP000655225"/>
    </source>
</evidence>
<accession>A0A835D309</accession>
<dbReference type="GO" id="GO:0080043">
    <property type="term" value="F:quercetin 3-O-glucosyltransferase activity"/>
    <property type="evidence" value="ECO:0007669"/>
    <property type="project" value="TreeGrafter"/>
</dbReference>
<evidence type="ECO:0000256" key="2">
    <source>
        <dbReference type="ARBA" id="ARBA00022679"/>
    </source>
</evidence>
<dbReference type="OrthoDB" id="5835829at2759"/>
<proteinExistence type="inferred from homology"/>
<dbReference type="Proteomes" id="UP000655225">
    <property type="component" value="Unassembled WGS sequence"/>
</dbReference>
<dbReference type="Gene3D" id="3.40.50.2000">
    <property type="entry name" value="Glycogen Phosphorylase B"/>
    <property type="match status" value="5"/>
</dbReference>
<gene>
    <name evidence="3" type="ORF">HHK36_027310</name>
</gene>
<comment type="caution">
    <text evidence="3">The sequence shown here is derived from an EMBL/GenBank/DDBJ whole genome shotgun (WGS) entry which is preliminary data.</text>
</comment>
<keyword evidence="4" id="KW-1185">Reference proteome</keyword>
<evidence type="ECO:0000256" key="1">
    <source>
        <dbReference type="ARBA" id="ARBA00009995"/>
    </source>
</evidence>
<dbReference type="PANTHER" id="PTHR11926">
    <property type="entry name" value="GLUCOSYL/GLUCURONOSYL TRANSFERASES"/>
    <property type="match status" value="1"/>
</dbReference>
<keyword evidence="2" id="KW-0808">Transferase</keyword>
<evidence type="ECO:0000313" key="3">
    <source>
        <dbReference type="EMBL" id="KAF8388633.1"/>
    </source>
</evidence>
<dbReference type="Pfam" id="PF00201">
    <property type="entry name" value="UDPGT"/>
    <property type="match status" value="1"/>
</dbReference>
<dbReference type="CDD" id="cd03784">
    <property type="entry name" value="GT1_Gtf-like"/>
    <property type="match status" value="1"/>
</dbReference>
<dbReference type="SUPFAM" id="SSF53756">
    <property type="entry name" value="UDP-Glycosyltransferase/glycogen phosphorylase"/>
    <property type="match status" value="1"/>
</dbReference>
<protein>
    <submittedName>
        <fullName evidence="3">Uncharacterized protein</fullName>
    </submittedName>
</protein>
<sequence>MEKGEGASTPHVLVLPSSIQGHINPLLQFSKRLVSKGLRVTLAITIFASKSMQAKTGRVRLKTISDGNDDGFQGGTIDEYFERVKIFGSRTLAELIDKQESSGDPISFVVYDSLLPWALDVAEGFNLPGASFFTQSCTVSNIYYHVHQDWVIFNTFDELEIEVVNLMAKQLPLRTIGPSLPSMYLDKRVEGDHDYGINLFEPSSETCMNWLNAKETGSVIYVAFGSIAELRSEQMEELAWGLRESNNSFLWVVREAEKNKLPSNFSEETSNKGLLVSWCPQLEDQPTNAKYLEDVWRVGLRAKMDDTGIVRREDIVGCIREVMEGDREIEIKRNVIKWRELAREAVDEGGSSDKNIEDFISMLAST</sequence>
<organism evidence="3 4">
    <name type="scientific">Tetracentron sinense</name>
    <name type="common">Spur-leaf</name>
    <dbReference type="NCBI Taxonomy" id="13715"/>
    <lineage>
        <taxon>Eukaryota</taxon>
        <taxon>Viridiplantae</taxon>
        <taxon>Streptophyta</taxon>
        <taxon>Embryophyta</taxon>
        <taxon>Tracheophyta</taxon>
        <taxon>Spermatophyta</taxon>
        <taxon>Magnoliopsida</taxon>
        <taxon>Trochodendrales</taxon>
        <taxon>Trochodendraceae</taxon>
        <taxon>Tetracentron</taxon>
    </lineage>
</organism>